<proteinExistence type="predicted"/>
<dbReference type="GO" id="GO:0005634">
    <property type="term" value="C:nucleus"/>
    <property type="evidence" value="ECO:0007669"/>
    <property type="project" value="UniProtKB-SubCell"/>
</dbReference>
<dbReference type="HOGENOM" id="CLU_535328_0_0_1"/>
<dbReference type="SUPFAM" id="SSF46785">
    <property type="entry name" value="Winged helix' DNA-binding domain"/>
    <property type="match status" value="1"/>
</dbReference>
<dbReference type="Gene3D" id="1.10.10.10">
    <property type="entry name" value="Winged helix-like DNA-binding domain superfamily/Winged helix DNA-binding domain"/>
    <property type="match status" value="1"/>
</dbReference>
<dbReference type="PANTHER" id="PTHR11829">
    <property type="entry name" value="FORKHEAD BOX PROTEIN"/>
    <property type="match status" value="1"/>
</dbReference>
<organism evidence="5 6">
    <name type="scientific">Hebeloma cylindrosporum</name>
    <dbReference type="NCBI Taxonomy" id="76867"/>
    <lineage>
        <taxon>Eukaryota</taxon>
        <taxon>Fungi</taxon>
        <taxon>Dikarya</taxon>
        <taxon>Basidiomycota</taxon>
        <taxon>Agaricomycotina</taxon>
        <taxon>Agaricomycetes</taxon>
        <taxon>Agaricomycetidae</taxon>
        <taxon>Agaricales</taxon>
        <taxon>Agaricineae</taxon>
        <taxon>Hymenogastraceae</taxon>
        <taxon>Hebeloma</taxon>
    </lineage>
</organism>
<evidence type="ECO:0000256" key="2">
    <source>
        <dbReference type="PROSITE-ProRule" id="PRU00089"/>
    </source>
</evidence>
<protein>
    <recommendedName>
        <fullName evidence="4">Fork-head domain-containing protein</fullName>
    </recommendedName>
</protein>
<feature type="compositionally biased region" description="Basic residues" evidence="3">
    <location>
        <begin position="271"/>
        <end position="280"/>
    </location>
</feature>
<dbReference type="PROSITE" id="PS50039">
    <property type="entry name" value="FORK_HEAD_3"/>
    <property type="match status" value="1"/>
</dbReference>
<feature type="region of interest" description="Disordered" evidence="3">
    <location>
        <begin position="1"/>
        <end position="99"/>
    </location>
</feature>
<dbReference type="PANTHER" id="PTHR11829:SF343">
    <property type="entry name" value="FORK-HEAD DOMAIN-CONTAINING PROTEIN"/>
    <property type="match status" value="1"/>
</dbReference>
<evidence type="ECO:0000313" key="5">
    <source>
        <dbReference type="EMBL" id="KIM39305.1"/>
    </source>
</evidence>
<keyword evidence="2" id="KW-0539">Nucleus</keyword>
<comment type="subcellular location">
    <subcellularLocation>
        <location evidence="2">Nucleus</location>
    </subcellularLocation>
</comment>
<keyword evidence="6" id="KW-1185">Reference proteome</keyword>
<dbReference type="InterPro" id="IPR050211">
    <property type="entry name" value="FOX_domain-containing"/>
</dbReference>
<keyword evidence="1 2" id="KW-0238">DNA-binding</keyword>
<feature type="DNA-binding region" description="Fork-head" evidence="2">
    <location>
        <begin position="193"/>
        <end position="278"/>
    </location>
</feature>
<dbReference type="CDD" id="cd00059">
    <property type="entry name" value="FH_FOX"/>
    <property type="match status" value="1"/>
</dbReference>
<sequence>MFREEYSSMPYYNRPPVFTYTNPPRLFHRQPPSPPGGSPGTSSGELAASPPPMKRDYDEASEYALLHPEGQSSGYSHSMHDISGMGSDMGHAHRAPPPPPAIYAATVPPMQHAYPTGGFPVMAHLGDALDEHYERGGAYSPSDHGGSDSGSSNATYAMPSDYETEKFLREHLRIAEPAPLNLDAIADDRAKISTLIILSIWSSPEKRLTLKGIYDAIEARFPQRKAANDKPWQRSIRHNLSLKAMFVYEERPTSHPGKGRYWRIDVSKGTGNKRNRKRKLGPSGGRKEGDDGEEEEDVYDDEDDDEAGSRVQGRSKQYGGRSPHRLENNAGTPVFTYPDGTSLDPSRGLTQSPPMSLTGGQDMNYLMPNFPSSVDQFHPNSAPYRGPFPNMNPTQFENRSTMKSFPSTGTAYTPVPSPGPPRAMSLPPQRHVYHPAPHVELPRRHTTAAFGRHQQQHAYGGGVMSHPPIPDSALMQQGSSQNRSPLRGPSDSSSPNAGNQETSRKRRLR</sequence>
<reference evidence="6" key="2">
    <citation type="submission" date="2015-01" db="EMBL/GenBank/DDBJ databases">
        <title>Evolutionary Origins and Diversification of the Mycorrhizal Mutualists.</title>
        <authorList>
            <consortium name="DOE Joint Genome Institute"/>
            <consortium name="Mycorrhizal Genomics Consortium"/>
            <person name="Kohler A."/>
            <person name="Kuo A."/>
            <person name="Nagy L.G."/>
            <person name="Floudas D."/>
            <person name="Copeland A."/>
            <person name="Barry K.W."/>
            <person name="Cichocki N."/>
            <person name="Veneault-Fourrey C."/>
            <person name="LaButti K."/>
            <person name="Lindquist E.A."/>
            <person name="Lipzen A."/>
            <person name="Lundell T."/>
            <person name="Morin E."/>
            <person name="Murat C."/>
            <person name="Riley R."/>
            <person name="Ohm R."/>
            <person name="Sun H."/>
            <person name="Tunlid A."/>
            <person name="Henrissat B."/>
            <person name="Grigoriev I.V."/>
            <person name="Hibbett D.S."/>
            <person name="Martin F."/>
        </authorList>
    </citation>
    <scope>NUCLEOTIDE SEQUENCE [LARGE SCALE GENOMIC DNA]</scope>
    <source>
        <strain evidence="6">h7</strain>
    </source>
</reference>
<dbReference type="AlphaFoldDB" id="A0A0C3BRJ6"/>
<dbReference type="Proteomes" id="UP000053424">
    <property type="component" value="Unassembled WGS sequence"/>
</dbReference>
<feature type="compositionally biased region" description="Acidic residues" evidence="3">
    <location>
        <begin position="290"/>
        <end position="306"/>
    </location>
</feature>
<evidence type="ECO:0000313" key="6">
    <source>
        <dbReference type="Proteomes" id="UP000053424"/>
    </source>
</evidence>
<feature type="region of interest" description="Disordered" evidence="3">
    <location>
        <begin position="252"/>
        <end position="352"/>
    </location>
</feature>
<evidence type="ECO:0000259" key="4">
    <source>
        <dbReference type="PROSITE" id="PS50039"/>
    </source>
</evidence>
<evidence type="ECO:0000256" key="1">
    <source>
        <dbReference type="ARBA" id="ARBA00023125"/>
    </source>
</evidence>
<dbReference type="GO" id="GO:0000981">
    <property type="term" value="F:DNA-binding transcription factor activity, RNA polymerase II-specific"/>
    <property type="evidence" value="ECO:0007669"/>
    <property type="project" value="TreeGrafter"/>
</dbReference>
<reference evidence="5 6" key="1">
    <citation type="submission" date="2014-04" db="EMBL/GenBank/DDBJ databases">
        <authorList>
            <consortium name="DOE Joint Genome Institute"/>
            <person name="Kuo A."/>
            <person name="Gay G."/>
            <person name="Dore J."/>
            <person name="Kohler A."/>
            <person name="Nagy L.G."/>
            <person name="Floudas D."/>
            <person name="Copeland A."/>
            <person name="Barry K.W."/>
            <person name="Cichocki N."/>
            <person name="Veneault-Fourrey C."/>
            <person name="LaButti K."/>
            <person name="Lindquist E.A."/>
            <person name="Lipzen A."/>
            <person name="Lundell T."/>
            <person name="Morin E."/>
            <person name="Murat C."/>
            <person name="Sun H."/>
            <person name="Tunlid A."/>
            <person name="Henrissat B."/>
            <person name="Grigoriev I.V."/>
            <person name="Hibbett D.S."/>
            <person name="Martin F."/>
            <person name="Nordberg H.P."/>
            <person name="Cantor M.N."/>
            <person name="Hua S.X."/>
        </authorList>
    </citation>
    <scope>NUCLEOTIDE SEQUENCE [LARGE SCALE GENOMIC DNA]</scope>
    <source>
        <strain evidence="6">h7</strain>
    </source>
</reference>
<dbReference type="GO" id="GO:0000978">
    <property type="term" value="F:RNA polymerase II cis-regulatory region sequence-specific DNA binding"/>
    <property type="evidence" value="ECO:0007669"/>
    <property type="project" value="TreeGrafter"/>
</dbReference>
<dbReference type="InterPro" id="IPR036390">
    <property type="entry name" value="WH_DNA-bd_sf"/>
</dbReference>
<dbReference type="Pfam" id="PF00250">
    <property type="entry name" value="Forkhead"/>
    <property type="match status" value="1"/>
</dbReference>
<accession>A0A0C3BRJ6</accession>
<evidence type="ECO:0000256" key="3">
    <source>
        <dbReference type="SAM" id="MobiDB-lite"/>
    </source>
</evidence>
<feature type="compositionally biased region" description="Low complexity" evidence="3">
    <location>
        <begin position="140"/>
        <end position="152"/>
    </location>
</feature>
<dbReference type="GO" id="GO:0030154">
    <property type="term" value="P:cell differentiation"/>
    <property type="evidence" value="ECO:0007669"/>
    <property type="project" value="TreeGrafter"/>
</dbReference>
<gene>
    <name evidence="5" type="ORF">M413DRAFT_12257</name>
</gene>
<dbReference type="OrthoDB" id="5954824at2759"/>
<feature type="compositionally biased region" description="Polar residues" evidence="3">
    <location>
        <begin position="474"/>
        <end position="501"/>
    </location>
</feature>
<feature type="region of interest" description="Disordered" evidence="3">
    <location>
        <begin position="458"/>
        <end position="509"/>
    </location>
</feature>
<dbReference type="InterPro" id="IPR001766">
    <property type="entry name" value="Fork_head_dom"/>
</dbReference>
<name>A0A0C3BRJ6_HEBCY</name>
<dbReference type="GO" id="GO:0009653">
    <property type="term" value="P:anatomical structure morphogenesis"/>
    <property type="evidence" value="ECO:0007669"/>
    <property type="project" value="TreeGrafter"/>
</dbReference>
<dbReference type="STRING" id="686832.A0A0C3BRJ6"/>
<feature type="domain" description="Fork-head" evidence="4">
    <location>
        <begin position="193"/>
        <end position="278"/>
    </location>
</feature>
<dbReference type="EMBL" id="KN831786">
    <property type="protein sequence ID" value="KIM39305.1"/>
    <property type="molecule type" value="Genomic_DNA"/>
</dbReference>
<dbReference type="InterPro" id="IPR036388">
    <property type="entry name" value="WH-like_DNA-bd_sf"/>
</dbReference>
<feature type="region of interest" description="Disordered" evidence="3">
    <location>
        <begin position="133"/>
        <end position="157"/>
    </location>
</feature>
<dbReference type="SMART" id="SM00339">
    <property type="entry name" value="FH"/>
    <property type="match status" value="1"/>
</dbReference>